<accession>L1L805</accession>
<reference evidence="1 2" key="1">
    <citation type="submission" date="2012-11" db="EMBL/GenBank/DDBJ databases">
        <authorList>
            <person name="Huguet-Tapia J.C."/>
            <person name="Durkin A.S."/>
            <person name="Pettis G.S."/>
            <person name="Badger J.H."/>
        </authorList>
    </citation>
    <scope>NUCLEOTIDE SEQUENCE [LARGE SCALE GENOMIC DNA]</scope>
    <source>
        <strain evidence="1 2">91-03</strain>
    </source>
</reference>
<sequence length="31" mass="3533">RSEASGGPALCRISPLASRLSRLRLRRRQLR</sequence>
<evidence type="ECO:0000313" key="1">
    <source>
        <dbReference type="EMBL" id="EKX69181.1"/>
    </source>
</evidence>
<comment type="caution">
    <text evidence="1">The sequence shown here is derived from an EMBL/GenBank/DDBJ whole genome shotgun (WGS) entry which is preliminary data.</text>
</comment>
<dbReference type="Proteomes" id="UP000010411">
    <property type="component" value="Unassembled WGS sequence"/>
</dbReference>
<organism evidence="1 2">
    <name type="scientific">Streptomyces ipomoeae 91-03</name>
    <dbReference type="NCBI Taxonomy" id="698759"/>
    <lineage>
        <taxon>Bacteria</taxon>
        <taxon>Bacillati</taxon>
        <taxon>Actinomycetota</taxon>
        <taxon>Actinomycetes</taxon>
        <taxon>Kitasatosporales</taxon>
        <taxon>Streptomycetaceae</taxon>
        <taxon>Streptomyces</taxon>
    </lineage>
</organism>
<dbReference type="AlphaFoldDB" id="L1L805"/>
<protein>
    <submittedName>
        <fullName evidence="1">Uncharacterized protein</fullName>
    </submittedName>
</protein>
<name>L1L805_9ACTN</name>
<dbReference type="EMBL" id="AEJC01000022">
    <property type="protein sequence ID" value="EKX69181.1"/>
    <property type="molecule type" value="Genomic_DNA"/>
</dbReference>
<gene>
    <name evidence="1" type="ORF">STRIP9103_04993</name>
</gene>
<evidence type="ECO:0000313" key="2">
    <source>
        <dbReference type="Proteomes" id="UP000010411"/>
    </source>
</evidence>
<keyword evidence="2" id="KW-1185">Reference proteome</keyword>
<proteinExistence type="predicted"/>
<feature type="non-terminal residue" evidence="1">
    <location>
        <position position="1"/>
    </location>
</feature>